<reference evidence="2" key="1">
    <citation type="submission" date="2020-05" db="EMBL/GenBank/DDBJ databases">
        <authorList>
            <person name="Chiriac C."/>
            <person name="Salcher M."/>
            <person name="Ghai R."/>
            <person name="Kavagutti S V."/>
        </authorList>
    </citation>
    <scope>NUCLEOTIDE SEQUENCE</scope>
</reference>
<gene>
    <name evidence="2" type="ORF">UFOPK4442_00001</name>
</gene>
<name>A0A6J7W0R8_9ZZZZ</name>
<protein>
    <submittedName>
        <fullName evidence="2">Unannotated protein</fullName>
    </submittedName>
</protein>
<accession>A0A6J7W0R8</accession>
<dbReference type="EMBL" id="CAFBSA010000001">
    <property type="protein sequence ID" value="CAB5139956.1"/>
    <property type="molecule type" value="Genomic_DNA"/>
</dbReference>
<evidence type="ECO:0000256" key="1">
    <source>
        <dbReference type="SAM" id="MobiDB-lite"/>
    </source>
</evidence>
<sequence length="39" mass="4208">MPTFKPRFAAATAKLTVTEDLPTPPLPDAIPRTRVNESG</sequence>
<evidence type="ECO:0000313" key="2">
    <source>
        <dbReference type="EMBL" id="CAB5139956.1"/>
    </source>
</evidence>
<dbReference type="AlphaFoldDB" id="A0A6J7W0R8"/>
<feature type="region of interest" description="Disordered" evidence="1">
    <location>
        <begin position="19"/>
        <end position="39"/>
    </location>
</feature>
<organism evidence="2">
    <name type="scientific">freshwater metagenome</name>
    <dbReference type="NCBI Taxonomy" id="449393"/>
    <lineage>
        <taxon>unclassified sequences</taxon>
        <taxon>metagenomes</taxon>
        <taxon>ecological metagenomes</taxon>
    </lineage>
</organism>
<proteinExistence type="predicted"/>